<dbReference type="Pfam" id="PF00480">
    <property type="entry name" value="ROK"/>
    <property type="match status" value="1"/>
</dbReference>
<evidence type="ECO:0000313" key="3">
    <source>
        <dbReference type="Proteomes" id="UP000657574"/>
    </source>
</evidence>
<keyword evidence="2" id="KW-0418">Kinase</keyword>
<keyword evidence="3" id="KW-1185">Reference proteome</keyword>
<dbReference type="SUPFAM" id="SSF46785">
    <property type="entry name" value="Winged helix' DNA-binding domain"/>
    <property type="match status" value="1"/>
</dbReference>
<dbReference type="PANTHER" id="PTHR18964:SF149">
    <property type="entry name" value="BIFUNCTIONAL UDP-N-ACETYLGLUCOSAMINE 2-EPIMERASE_N-ACETYLMANNOSAMINE KINASE"/>
    <property type="match status" value="1"/>
</dbReference>
<dbReference type="RefSeq" id="WP_189316711.1">
    <property type="nucleotide sequence ID" value="NZ_BMQA01000068.1"/>
</dbReference>
<evidence type="ECO:0000313" key="2">
    <source>
        <dbReference type="EMBL" id="GGJ61694.1"/>
    </source>
</evidence>
<dbReference type="SUPFAM" id="SSF53067">
    <property type="entry name" value="Actin-like ATPase domain"/>
    <property type="match status" value="1"/>
</dbReference>
<reference evidence="2" key="2">
    <citation type="submission" date="2020-09" db="EMBL/GenBank/DDBJ databases">
        <authorList>
            <person name="Sun Q."/>
            <person name="Ohkuma M."/>
        </authorList>
    </citation>
    <scope>NUCLEOTIDE SEQUENCE</scope>
    <source>
        <strain evidence="2">JCM 3086</strain>
    </source>
</reference>
<sequence length="405" mass="42745">MRRGSNQLRVADFNQAVVLDLVRRSRGVSRADLQRESGLSSQTISNITRRLIDDRLIRESTPEGSARGRPSIPLITDPDGAYSVGVHIDPARLTIVLLDLEGEVRLGRQDHTPQATNPSEVTAFIADAVDGLMTEAGIDRARVLGLGIAAPGPLDVEAGLLLDPPQLPNWRNVRLRADLHEATGLPVLLDKDVTAAATAELRSSPQSSTSFVFLYLGSGVGASVVLDNQVIRGTTNNVGEVGDLVVDPDAEQLEWSGRRGGLAAACVPEALVLQAARVGLMPLPNLNDYVAVDDACSALCALASAGDAVASRILERAARRVAVGLGVLVNLLDVPRVVLGGPLWDRLSSAFLPVIPDLVDRELVAAREKVLVQGSAVGEQVAARGAAELVMDHFLAPRASALMVG</sequence>
<gene>
    <name evidence="2" type="ORF">GCM10010121_085310</name>
</gene>
<dbReference type="AlphaFoldDB" id="A0A917P4U2"/>
<dbReference type="Gene3D" id="3.30.420.40">
    <property type="match status" value="2"/>
</dbReference>
<dbReference type="InterPro" id="IPR000600">
    <property type="entry name" value="ROK"/>
</dbReference>
<dbReference type="Gene3D" id="1.10.10.10">
    <property type="entry name" value="Winged helix-like DNA-binding domain superfamily/Winged helix DNA-binding domain"/>
    <property type="match status" value="1"/>
</dbReference>
<protein>
    <submittedName>
        <fullName evidence="2">Sugar kinase</fullName>
    </submittedName>
</protein>
<name>A0A917P4U2_9ACTN</name>
<dbReference type="InterPro" id="IPR043129">
    <property type="entry name" value="ATPase_NBD"/>
</dbReference>
<dbReference type="GO" id="GO:0016301">
    <property type="term" value="F:kinase activity"/>
    <property type="evidence" value="ECO:0007669"/>
    <property type="project" value="UniProtKB-KW"/>
</dbReference>
<dbReference type="Proteomes" id="UP000657574">
    <property type="component" value="Unassembled WGS sequence"/>
</dbReference>
<dbReference type="InterPro" id="IPR036388">
    <property type="entry name" value="WH-like_DNA-bd_sf"/>
</dbReference>
<evidence type="ECO:0000256" key="1">
    <source>
        <dbReference type="ARBA" id="ARBA00006479"/>
    </source>
</evidence>
<comment type="similarity">
    <text evidence="1">Belongs to the ROK (NagC/XylR) family.</text>
</comment>
<reference evidence="2" key="1">
    <citation type="journal article" date="2014" name="Int. J. Syst. Evol. Microbiol.">
        <title>Complete genome sequence of Corynebacterium casei LMG S-19264T (=DSM 44701T), isolated from a smear-ripened cheese.</title>
        <authorList>
            <consortium name="US DOE Joint Genome Institute (JGI-PGF)"/>
            <person name="Walter F."/>
            <person name="Albersmeier A."/>
            <person name="Kalinowski J."/>
            <person name="Ruckert C."/>
        </authorList>
    </citation>
    <scope>NUCLEOTIDE SEQUENCE</scope>
    <source>
        <strain evidence="2">JCM 3086</strain>
    </source>
</reference>
<comment type="caution">
    <text evidence="2">The sequence shown here is derived from an EMBL/GenBank/DDBJ whole genome shotgun (WGS) entry which is preliminary data.</text>
</comment>
<dbReference type="EMBL" id="BMQA01000068">
    <property type="protein sequence ID" value="GGJ61694.1"/>
    <property type="molecule type" value="Genomic_DNA"/>
</dbReference>
<dbReference type="PANTHER" id="PTHR18964">
    <property type="entry name" value="ROK (REPRESSOR, ORF, KINASE) FAMILY"/>
    <property type="match status" value="1"/>
</dbReference>
<proteinExistence type="inferred from homology"/>
<organism evidence="2 3">
    <name type="scientific">Streptomyces brasiliensis</name>
    <dbReference type="NCBI Taxonomy" id="1954"/>
    <lineage>
        <taxon>Bacteria</taxon>
        <taxon>Bacillati</taxon>
        <taxon>Actinomycetota</taxon>
        <taxon>Actinomycetes</taxon>
        <taxon>Kitasatosporales</taxon>
        <taxon>Streptomycetaceae</taxon>
        <taxon>Streptomyces</taxon>
    </lineage>
</organism>
<accession>A0A917P4U2</accession>
<keyword evidence="2" id="KW-0808">Transferase</keyword>
<dbReference type="InterPro" id="IPR036390">
    <property type="entry name" value="WH_DNA-bd_sf"/>
</dbReference>